<dbReference type="KEGG" id="fls:GLV81_03095"/>
<keyword evidence="1" id="KW-0808">Transferase</keyword>
<dbReference type="AlphaFoldDB" id="A0A6I6GFV0"/>
<reference evidence="1 2" key="1">
    <citation type="submission" date="2019-11" db="EMBL/GenBank/DDBJ databases">
        <authorList>
            <person name="Im W.T."/>
        </authorList>
    </citation>
    <scope>NUCLEOTIDE SEQUENCE [LARGE SCALE GENOMIC DNA]</scope>
    <source>
        <strain evidence="1 2">SB-02</strain>
    </source>
</reference>
<dbReference type="GO" id="GO:0032259">
    <property type="term" value="P:methylation"/>
    <property type="evidence" value="ECO:0007669"/>
    <property type="project" value="UniProtKB-KW"/>
</dbReference>
<dbReference type="Pfam" id="PF13489">
    <property type="entry name" value="Methyltransf_23"/>
    <property type="match status" value="1"/>
</dbReference>
<sequence>MKSLDRFLQQQRIRKAVQHIPAGSRLLDIGCHQGEMLLQLGKHISFGVGIDPLCQTISTQPHLHFIKAQFPFDVSPHWQFDRITALALVEHLPNDVLLPFFSCCFECLQPGGQLICSIPAKQVDYILAILSKLRLIEGMSLEEHHGFDVQQTPDIAAKSGFQLIQHQRFQLGLNNLFVFGKPAAVVL</sequence>
<protein>
    <submittedName>
        <fullName evidence="1">Methyltransferase domain-containing protein</fullName>
    </submittedName>
</protein>
<dbReference type="SUPFAM" id="SSF53335">
    <property type="entry name" value="S-adenosyl-L-methionine-dependent methyltransferases"/>
    <property type="match status" value="1"/>
</dbReference>
<gene>
    <name evidence="1" type="ORF">GLV81_03095</name>
</gene>
<proteinExistence type="predicted"/>
<dbReference type="RefSeq" id="WP_157476772.1">
    <property type="nucleotide sequence ID" value="NZ_CP046566.1"/>
</dbReference>
<dbReference type="Gene3D" id="3.40.50.150">
    <property type="entry name" value="Vaccinia Virus protein VP39"/>
    <property type="match status" value="1"/>
</dbReference>
<dbReference type="GO" id="GO:0008168">
    <property type="term" value="F:methyltransferase activity"/>
    <property type="evidence" value="ECO:0007669"/>
    <property type="project" value="UniProtKB-KW"/>
</dbReference>
<accession>A0A6I6GFV0</accession>
<dbReference type="EMBL" id="CP046566">
    <property type="protein sequence ID" value="QGW27225.1"/>
    <property type="molecule type" value="Genomic_DNA"/>
</dbReference>
<organism evidence="1 2">
    <name type="scientific">Phnomibacter ginsenosidimutans</name>
    <dbReference type="NCBI Taxonomy" id="2676868"/>
    <lineage>
        <taxon>Bacteria</taxon>
        <taxon>Pseudomonadati</taxon>
        <taxon>Bacteroidota</taxon>
        <taxon>Chitinophagia</taxon>
        <taxon>Chitinophagales</taxon>
        <taxon>Chitinophagaceae</taxon>
        <taxon>Phnomibacter</taxon>
    </lineage>
</organism>
<keyword evidence="2" id="KW-1185">Reference proteome</keyword>
<dbReference type="InterPro" id="IPR029063">
    <property type="entry name" value="SAM-dependent_MTases_sf"/>
</dbReference>
<evidence type="ECO:0000313" key="1">
    <source>
        <dbReference type="EMBL" id="QGW27225.1"/>
    </source>
</evidence>
<name>A0A6I6GFV0_9BACT</name>
<dbReference type="Proteomes" id="UP000426027">
    <property type="component" value="Chromosome"/>
</dbReference>
<keyword evidence="1" id="KW-0489">Methyltransferase</keyword>
<evidence type="ECO:0000313" key="2">
    <source>
        <dbReference type="Proteomes" id="UP000426027"/>
    </source>
</evidence>